<name>A0AAW6UAN4_9MOLU</name>
<feature type="transmembrane region" description="Helical" evidence="1">
    <location>
        <begin position="92"/>
        <end position="111"/>
    </location>
</feature>
<dbReference type="Proteomes" id="UP001431532">
    <property type="component" value="Unassembled WGS sequence"/>
</dbReference>
<reference evidence="2" key="1">
    <citation type="submission" date="2023-05" db="EMBL/GenBank/DDBJ databases">
        <title>Mariniplasma microaerophilum sp. nov., a novel anaerobic mollicute isolated from terrestrial mud volcano, Taman Peninsula, Russia.</title>
        <authorList>
            <person name="Khomyakova M.A."/>
            <person name="Merkel A.Y."/>
            <person name="Slobodkin A.I."/>
        </authorList>
    </citation>
    <scope>NUCLEOTIDE SEQUENCE</scope>
    <source>
        <strain evidence="2">M4Ah</strain>
    </source>
</reference>
<evidence type="ECO:0008006" key="4">
    <source>
        <dbReference type="Google" id="ProtNLM"/>
    </source>
</evidence>
<feature type="transmembrane region" description="Helical" evidence="1">
    <location>
        <begin position="61"/>
        <end position="80"/>
    </location>
</feature>
<evidence type="ECO:0000313" key="2">
    <source>
        <dbReference type="EMBL" id="MDI6453492.1"/>
    </source>
</evidence>
<keyword evidence="3" id="KW-1185">Reference proteome</keyword>
<feature type="transmembrane region" description="Helical" evidence="1">
    <location>
        <begin position="7"/>
        <end position="26"/>
    </location>
</feature>
<keyword evidence="1" id="KW-0812">Transmembrane</keyword>
<keyword evidence="1" id="KW-1133">Transmembrane helix</keyword>
<accession>A0AAW6UAN4</accession>
<protein>
    <recommendedName>
        <fullName evidence="4">ATP synthase subunit I</fullName>
    </recommendedName>
</protein>
<dbReference type="EMBL" id="JASCXW010000030">
    <property type="protein sequence ID" value="MDI6453492.1"/>
    <property type="molecule type" value="Genomic_DNA"/>
</dbReference>
<feature type="transmembrane region" description="Helical" evidence="1">
    <location>
        <begin position="32"/>
        <end position="49"/>
    </location>
</feature>
<evidence type="ECO:0000313" key="3">
    <source>
        <dbReference type="Proteomes" id="UP001431532"/>
    </source>
</evidence>
<keyword evidence="1" id="KW-0472">Membrane</keyword>
<dbReference type="RefSeq" id="WP_282839925.1">
    <property type="nucleotide sequence ID" value="NZ_JASCXW010000030.1"/>
</dbReference>
<dbReference type="AlphaFoldDB" id="A0AAW6UAN4"/>
<comment type="caution">
    <text evidence="2">The sequence shown here is derived from an EMBL/GenBank/DDBJ whole genome shotgun (WGS) entry which is preliminary data.</text>
</comment>
<gene>
    <name evidence="2" type="ORF">QJ521_07930</name>
</gene>
<proteinExistence type="predicted"/>
<evidence type="ECO:0000256" key="1">
    <source>
        <dbReference type="SAM" id="Phobius"/>
    </source>
</evidence>
<organism evidence="2 3">
    <name type="scientific">Peloplasma aerotolerans</name>
    <dbReference type="NCBI Taxonomy" id="3044389"/>
    <lineage>
        <taxon>Bacteria</taxon>
        <taxon>Bacillati</taxon>
        <taxon>Mycoplasmatota</taxon>
        <taxon>Mollicutes</taxon>
        <taxon>Acholeplasmatales</taxon>
        <taxon>Acholeplasmataceae</taxon>
        <taxon>Peloplasma</taxon>
    </lineage>
</organism>
<sequence length="137" mass="15837">MKELHVISLIALIFATLYTLVCFIFFREYVFYAILGAATSLFSNSLAIAATKGKFTTEKLVVNLMQRYLFYIVIIVFVYFDTKDQSMTFATNSYIFLVIGMFSTKIGIFVYSTPLIKKSYNEKIDEKEDDHDDHVSR</sequence>